<dbReference type="Proteomes" id="UP001057221">
    <property type="component" value="Segment"/>
</dbReference>
<accession>A0A9E7MPJ1</accession>
<keyword evidence="2" id="KW-1185">Reference proteome</keyword>
<reference evidence="1 2" key="1">
    <citation type="submission" date="2022-05" db="EMBL/GenBank/DDBJ databases">
        <authorList>
            <person name="Friedrich I."/>
            <person name="Poehlein A."/>
            <person name="Schneider D."/>
            <person name="Hertel R."/>
            <person name="Daniel R."/>
        </authorList>
    </citation>
    <scope>NUCLEOTIDE SEQUENCE [LARGE SCALE GENOMIC DNA]</scope>
</reference>
<sequence length="267" mass="29293">MQEKKIPTPIYVENDADFKDVRCELFMDLTDESGDSDLTVRFSFPKDGSKPYMTLAMAGDSLGEIVIPSHQVAKVEAQLERAVDLFRPYYDGDRAFPADLETALEAGIAHVQTLTDARRDGTSMVEASTLLEDWAVAAADLLPEAPSAPAVLSFPSLRLERDDVAVILDFEGEGSSGDYDPTDSGDEPLMRVAVERRINDVWEFVEDSSYCTQISARASEAGKILALAYILNGLSSEGSVKRHMERMSWIELTVADGDSPDFSRVPA</sequence>
<evidence type="ECO:0000313" key="2">
    <source>
        <dbReference type="Proteomes" id="UP001057221"/>
    </source>
</evidence>
<gene>
    <name evidence="1" type="ORF">DOMOVOI_00310</name>
</gene>
<evidence type="ECO:0000313" key="1">
    <source>
        <dbReference type="EMBL" id="USN14506.1"/>
    </source>
</evidence>
<name>A0A9E7MPJ1_9CAUD</name>
<proteinExistence type="predicted"/>
<dbReference type="EMBL" id="ON529855">
    <property type="protein sequence ID" value="USN14506.1"/>
    <property type="molecule type" value="Genomic_DNA"/>
</dbReference>
<organism evidence="1 2">
    <name type="scientific">Brevundimonas phage vB_BpoS-Domovoi</name>
    <dbReference type="NCBI Taxonomy" id="2948598"/>
    <lineage>
        <taxon>Viruses</taxon>
        <taxon>Duplodnaviria</taxon>
        <taxon>Heunggongvirae</taxon>
        <taxon>Uroviricota</taxon>
        <taxon>Caudoviricetes</taxon>
        <taxon>Jeanschmidtviridae</taxon>
        <taxon>Marchewkavirus</taxon>
        <taxon>Marchewkavirus domovoi</taxon>
    </lineage>
</organism>
<protein>
    <submittedName>
        <fullName evidence="1">Uncharacterized protein</fullName>
    </submittedName>
</protein>